<accession>A0A921R175</accession>
<sequence>MSDDDPKIKTIDWTAQQQKIQDRRPVLVEQADARREVDPEAASESESDHQAARRAAGRRPGAGAGAQAGGGASRPSGRAAGSGGYGGVDDDAAAAAAGGADADAVQGGRVRGVPGRGPGPGGPAGDAAAVLPQVPLRVRPPVARHPPGLPLLPRARAVRRHARPPTLSCCCWRWPAAAAAAPLAVVAAAATVPIHIHAMGLSSICCFPLVFHECVCL</sequence>
<proteinExistence type="predicted"/>
<evidence type="ECO:0000313" key="3">
    <source>
        <dbReference type="Proteomes" id="UP000807115"/>
    </source>
</evidence>
<protein>
    <submittedName>
        <fullName evidence="2">Uncharacterized protein</fullName>
    </submittedName>
</protein>
<organism evidence="2 3">
    <name type="scientific">Sorghum bicolor</name>
    <name type="common">Sorghum</name>
    <name type="synonym">Sorghum vulgare</name>
    <dbReference type="NCBI Taxonomy" id="4558"/>
    <lineage>
        <taxon>Eukaryota</taxon>
        <taxon>Viridiplantae</taxon>
        <taxon>Streptophyta</taxon>
        <taxon>Embryophyta</taxon>
        <taxon>Tracheophyta</taxon>
        <taxon>Spermatophyta</taxon>
        <taxon>Magnoliopsida</taxon>
        <taxon>Liliopsida</taxon>
        <taxon>Poales</taxon>
        <taxon>Poaceae</taxon>
        <taxon>PACMAD clade</taxon>
        <taxon>Panicoideae</taxon>
        <taxon>Andropogonodae</taxon>
        <taxon>Andropogoneae</taxon>
        <taxon>Sorghinae</taxon>
        <taxon>Sorghum</taxon>
    </lineage>
</organism>
<feature type="region of interest" description="Disordered" evidence="1">
    <location>
        <begin position="1"/>
        <end position="85"/>
    </location>
</feature>
<dbReference type="AlphaFoldDB" id="A0A921R175"/>
<feature type="region of interest" description="Disordered" evidence="1">
    <location>
        <begin position="99"/>
        <end position="128"/>
    </location>
</feature>
<reference evidence="2" key="1">
    <citation type="journal article" date="2019" name="BMC Genomics">
        <title>A new reference genome for Sorghum bicolor reveals high levels of sequence similarity between sweet and grain genotypes: implications for the genetics of sugar metabolism.</title>
        <authorList>
            <person name="Cooper E.A."/>
            <person name="Brenton Z.W."/>
            <person name="Flinn B.S."/>
            <person name="Jenkins J."/>
            <person name="Shu S."/>
            <person name="Flowers D."/>
            <person name="Luo F."/>
            <person name="Wang Y."/>
            <person name="Xia P."/>
            <person name="Barry K."/>
            <person name="Daum C."/>
            <person name="Lipzen A."/>
            <person name="Yoshinaga Y."/>
            <person name="Schmutz J."/>
            <person name="Saski C."/>
            <person name="Vermerris W."/>
            <person name="Kresovich S."/>
        </authorList>
    </citation>
    <scope>NUCLEOTIDE SEQUENCE</scope>
</reference>
<evidence type="ECO:0000313" key="2">
    <source>
        <dbReference type="EMBL" id="KAG0530370.1"/>
    </source>
</evidence>
<feature type="compositionally biased region" description="Low complexity" evidence="1">
    <location>
        <begin position="99"/>
        <end position="113"/>
    </location>
</feature>
<comment type="caution">
    <text evidence="2">The sequence shown here is derived from an EMBL/GenBank/DDBJ whole genome shotgun (WGS) entry which is preliminary data.</text>
</comment>
<feature type="compositionally biased region" description="Gly residues" evidence="1">
    <location>
        <begin position="114"/>
        <end position="124"/>
    </location>
</feature>
<evidence type="ECO:0000256" key="1">
    <source>
        <dbReference type="SAM" id="MobiDB-lite"/>
    </source>
</evidence>
<dbReference type="Proteomes" id="UP000807115">
    <property type="component" value="Chromosome 5"/>
</dbReference>
<feature type="compositionally biased region" description="Basic and acidic residues" evidence="1">
    <location>
        <begin position="1"/>
        <end position="10"/>
    </location>
</feature>
<reference evidence="2" key="2">
    <citation type="submission" date="2020-10" db="EMBL/GenBank/DDBJ databases">
        <authorList>
            <person name="Cooper E.A."/>
            <person name="Brenton Z.W."/>
            <person name="Flinn B.S."/>
            <person name="Jenkins J."/>
            <person name="Shu S."/>
            <person name="Flowers D."/>
            <person name="Luo F."/>
            <person name="Wang Y."/>
            <person name="Xia P."/>
            <person name="Barry K."/>
            <person name="Daum C."/>
            <person name="Lipzen A."/>
            <person name="Yoshinaga Y."/>
            <person name="Schmutz J."/>
            <person name="Saski C."/>
            <person name="Vermerris W."/>
            <person name="Kresovich S."/>
        </authorList>
    </citation>
    <scope>NUCLEOTIDE SEQUENCE</scope>
</reference>
<feature type="compositionally biased region" description="Gly residues" evidence="1">
    <location>
        <begin position="60"/>
        <end position="72"/>
    </location>
</feature>
<gene>
    <name evidence="2" type="ORF">BDA96_05G180200</name>
</gene>
<feature type="compositionally biased region" description="Basic and acidic residues" evidence="1">
    <location>
        <begin position="20"/>
        <end position="38"/>
    </location>
</feature>
<dbReference type="EMBL" id="CM027684">
    <property type="protein sequence ID" value="KAG0530370.1"/>
    <property type="molecule type" value="Genomic_DNA"/>
</dbReference>
<name>A0A921R175_SORBI</name>